<name>A0AAN2BKC0_9GAMM</name>
<protein>
    <submittedName>
        <fullName evidence="1">Uncharacterized protein</fullName>
    </submittedName>
</protein>
<dbReference type="Proteomes" id="UP001320119">
    <property type="component" value="Chromosome"/>
</dbReference>
<reference evidence="1 2" key="1">
    <citation type="journal article" date="2022" name="IScience">
        <title>An ultrasensitive nanofiber-based assay for enzymatic hydrolysis and deep-sea microbial degradation of cellulose.</title>
        <authorList>
            <person name="Tsudome M."/>
            <person name="Tachioka M."/>
            <person name="Miyazaki M."/>
            <person name="Uchimura K."/>
            <person name="Tsuda M."/>
            <person name="Takaki Y."/>
            <person name="Deguchi S."/>
        </authorList>
    </citation>
    <scope>NUCLEOTIDE SEQUENCE [LARGE SCALE GENOMIC DNA]</scope>
    <source>
        <strain evidence="1 2">GE09</strain>
    </source>
</reference>
<keyword evidence="2" id="KW-1185">Reference proteome</keyword>
<organism evidence="1 2">
    <name type="scientific">Marinagarivorans cellulosilyticus</name>
    <dbReference type="NCBI Taxonomy" id="2721545"/>
    <lineage>
        <taxon>Bacteria</taxon>
        <taxon>Pseudomonadati</taxon>
        <taxon>Pseudomonadota</taxon>
        <taxon>Gammaproteobacteria</taxon>
        <taxon>Cellvibrionales</taxon>
        <taxon>Cellvibrionaceae</taxon>
        <taxon>Marinagarivorans</taxon>
    </lineage>
</organism>
<dbReference type="KEGG" id="marq:MARGE09_P2047"/>
<evidence type="ECO:0000313" key="2">
    <source>
        <dbReference type="Proteomes" id="UP001320119"/>
    </source>
</evidence>
<dbReference type="EMBL" id="AP023086">
    <property type="protein sequence ID" value="BCD97846.1"/>
    <property type="molecule type" value="Genomic_DNA"/>
</dbReference>
<gene>
    <name evidence="1" type="ORF">MARGE09_P2047</name>
</gene>
<sequence>MWEEITSRVQREKQFWHEITESGKRYEGAESRFKDLRAENTVYLYQCVEATGWPCISKFGTEINEAAYLVARASIQHPQKMKYFLAKLSASVDKQESNPANLAAFADCVKYYEGKPQICGLFLEWALSGELYANVVCVDQANIKRKELGFPSIQEAVQAHLKELQSNPGGKPKDIAAHNKMHREWAKAAGW</sequence>
<accession>A0AAN2BKC0</accession>
<proteinExistence type="predicted"/>
<evidence type="ECO:0000313" key="1">
    <source>
        <dbReference type="EMBL" id="BCD97846.1"/>
    </source>
</evidence>
<dbReference type="AlphaFoldDB" id="A0AAN2BKC0"/>